<dbReference type="PRINTS" id="PR00463">
    <property type="entry name" value="EP450I"/>
</dbReference>
<evidence type="ECO:0000256" key="6">
    <source>
        <dbReference type="PIRSR" id="PIRSR602401-1"/>
    </source>
</evidence>
<comment type="similarity">
    <text evidence="2 7">Belongs to the cytochrome P450 family.</text>
</comment>
<dbReference type="InterPro" id="IPR050196">
    <property type="entry name" value="Cytochrome_P450_Monoox"/>
</dbReference>
<keyword evidence="3 6" id="KW-0349">Heme</keyword>
<evidence type="ECO:0000256" key="1">
    <source>
        <dbReference type="ARBA" id="ARBA00001971"/>
    </source>
</evidence>
<evidence type="ECO:0000256" key="2">
    <source>
        <dbReference type="ARBA" id="ARBA00010617"/>
    </source>
</evidence>
<dbReference type="GO" id="GO:0016705">
    <property type="term" value="F:oxidoreductase activity, acting on paired donors, with incorporation or reduction of molecular oxygen"/>
    <property type="evidence" value="ECO:0007669"/>
    <property type="project" value="InterPro"/>
</dbReference>
<protein>
    <submittedName>
        <fullName evidence="9">Cytochrome P450</fullName>
    </submittedName>
</protein>
<name>A0A183BPJ4_GLOPA</name>
<comment type="cofactor">
    <cofactor evidence="1 6">
        <name>heme</name>
        <dbReference type="ChEBI" id="CHEBI:30413"/>
    </cofactor>
</comment>
<dbReference type="PANTHER" id="PTHR24291">
    <property type="entry name" value="CYTOCHROME P450 FAMILY 4"/>
    <property type="match status" value="1"/>
</dbReference>
<evidence type="ECO:0000313" key="9">
    <source>
        <dbReference type="WBParaSite" id="GPLIN_000253000"/>
    </source>
</evidence>
<dbReference type="Proteomes" id="UP000050741">
    <property type="component" value="Unassembled WGS sequence"/>
</dbReference>
<evidence type="ECO:0000256" key="3">
    <source>
        <dbReference type="ARBA" id="ARBA00022617"/>
    </source>
</evidence>
<dbReference type="WBParaSite" id="GPLIN_000253000">
    <property type="protein sequence ID" value="GPLIN_000253000"/>
    <property type="gene ID" value="GPLIN_000253000"/>
</dbReference>
<evidence type="ECO:0000256" key="7">
    <source>
        <dbReference type="RuleBase" id="RU000461"/>
    </source>
</evidence>
<dbReference type="GO" id="GO:0005506">
    <property type="term" value="F:iron ion binding"/>
    <property type="evidence" value="ECO:0007669"/>
    <property type="project" value="InterPro"/>
</dbReference>
<reference evidence="9" key="2">
    <citation type="submission" date="2016-06" db="UniProtKB">
        <authorList>
            <consortium name="WormBaseParasite"/>
        </authorList>
    </citation>
    <scope>IDENTIFICATION</scope>
</reference>
<dbReference type="PRINTS" id="PR00385">
    <property type="entry name" value="P450"/>
</dbReference>
<dbReference type="GO" id="GO:0004497">
    <property type="term" value="F:monooxygenase activity"/>
    <property type="evidence" value="ECO:0007669"/>
    <property type="project" value="UniProtKB-KW"/>
</dbReference>
<keyword evidence="6 7" id="KW-0479">Metal-binding</keyword>
<dbReference type="InterPro" id="IPR002401">
    <property type="entry name" value="Cyt_P450_E_grp-I"/>
</dbReference>
<evidence type="ECO:0000256" key="5">
    <source>
        <dbReference type="ARBA" id="ARBA00023033"/>
    </source>
</evidence>
<organism evidence="8 9">
    <name type="scientific">Globodera pallida</name>
    <name type="common">Potato cyst nematode worm</name>
    <name type="synonym">Heterodera pallida</name>
    <dbReference type="NCBI Taxonomy" id="36090"/>
    <lineage>
        <taxon>Eukaryota</taxon>
        <taxon>Metazoa</taxon>
        <taxon>Ecdysozoa</taxon>
        <taxon>Nematoda</taxon>
        <taxon>Chromadorea</taxon>
        <taxon>Rhabditida</taxon>
        <taxon>Tylenchina</taxon>
        <taxon>Tylenchomorpha</taxon>
        <taxon>Tylenchoidea</taxon>
        <taxon>Heteroderidae</taxon>
        <taxon>Heteroderinae</taxon>
        <taxon>Globodera</taxon>
    </lineage>
</organism>
<keyword evidence="8" id="KW-1185">Reference proteome</keyword>
<dbReference type="InterPro" id="IPR036396">
    <property type="entry name" value="Cyt_P450_sf"/>
</dbReference>
<dbReference type="InterPro" id="IPR017972">
    <property type="entry name" value="Cyt_P450_CS"/>
</dbReference>
<reference evidence="8" key="1">
    <citation type="submission" date="2014-05" db="EMBL/GenBank/DDBJ databases">
        <title>The genome and life-stage specific transcriptomes of Globodera pallida elucidate key aspects of plant parasitism by a cyst nematode.</title>
        <authorList>
            <person name="Cotton J.A."/>
            <person name="Lilley C.J."/>
            <person name="Jones L.M."/>
            <person name="Kikuchi T."/>
            <person name="Reid A.J."/>
            <person name="Thorpe P."/>
            <person name="Tsai I.J."/>
            <person name="Beasley H."/>
            <person name="Blok V."/>
            <person name="Cock P.J.A."/>
            <person name="Van den Akker S.E."/>
            <person name="Holroyd N."/>
            <person name="Hunt M."/>
            <person name="Mantelin S."/>
            <person name="Naghra H."/>
            <person name="Pain A."/>
            <person name="Palomares-Rius J.E."/>
            <person name="Zarowiecki M."/>
            <person name="Berriman M."/>
            <person name="Jones J.T."/>
            <person name="Urwin P.E."/>
        </authorList>
    </citation>
    <scope>NUCLEOTIDE SEQUENCE [LARGE SCALE GENOMIC DNA]</scope>
    <source>
        <strain evidence="8">Lindley</strain>
    </source>
</reference>
<evidence type="ECO:0000256" key="4">
    <source>
        <dbReference type="ARBA" id="ARBA00023004"/>
    </source>
</evidence>
<dbReference type="PROSITE" id="PS00086">
    <property type="entry name" value="CYTOCHROME_P450"/>
    <property type="match status" value="1"/>
</dbReference>
<keyword evidence="7" id="KW-0560">Oxidoreductase</keyword>
<dbReference type="Pfam" id="PF00067">
    <property type="entry name" value="p450"/>
    <property type="match status" value="2"/>
</dbReference>
<dbReference type="SUPFAM" id="SSF48264">
    <property type="entry name" value="Cytochrome P450"/>
    <property type="match status" value="2"/>
</dbReference>
<keyword evidence="4 6" id="KW-0408">Iron</keyword>
<accession>A0A183BPJ4</accession>
<dbReference type="PANTHER" id="PTHR24291:SF130">
    <property type="entry name" value="CYTOCHROME P450 FAMILY"/>
    <property type="match status" value="1"/>
</dbReference>
<dbReference type="AlphaFoldDB" id="A0A183BPJ4"/>
<sequence length="524" mass="60933">MLLCLVAVSLFIFAVCRLYGILSTHMRLKRTSDAIYNIADTIPFIGQAHVFPKNSFKAIRKGHHLMRWWCANKFFIFMMDGETAKIILESTVELKKGPDYKFFHQWLGNGVLRRMLLPIFRFSMLKQYTHTFNKYGQMLAQNLAELQGKRELVDVSPLLIKCALYNVTESVMGVQMNLEQKLCRKYMEAIKNFGIYQHIYALCPLYILFPVTWYLFGHGFATRRCVKALKAFSTKVVEDRIRINTANGGIKKDVPMHAEGSLYKIMAFLDFLLALKGEDKLSIEQVREQVDGFMFGGHDTIANVLMWFLWSMACHPEYQQRLHAEIVDHFGVEEALELTASDVNELPYLDRCIRETMRMFPVIPVLERELLHDLRIGDQTLPRGVTVAILPLIIHHNEKVYPRHWEFDPDNFLPERVSKRSPYDYLPFSAGPRNCLESGRWEFDPDNFLPERVSKRSPYDYLPFSAGPRNCLGNRFAMLELKIILVHVFRRLRFSTTIPFEKNRPALEAVSRLELGCLIRVHAH</sequence>
<feature type="binding site" description="axial binding residue" evidence="6">
    <location>
        <position position="471"/>
    </location>
    <ligand>
        <name>heme</name>
        <dbReference type="ChEBI" id="CHEBI:30413"/>
    </ligand>
    <ligandPart>
        <name>Fe</name>
        <dbReference type="ChEBI" id="CHEBI:18248"/>
    </ligandPart>
</feature>
<evidence type="ECO:0000313" key="8">
    <source>
        <dbReference type="Proteomes" id="UP000050741"/>
    </source>
</evidence>
<dbReference type="Gene3D" id="1.10.630.10">
    <property type="entry name" value="Cytochrome P450"/>
    <property type="match status" value="2"/>
</dbReference>
<dbReference type="InterPro" id="IPR001128">
    <property type="entry name" value="Cyt_P450"/>
</dbReference>
<proteinExistence type="inferred from homology"/>
<dbReference type="GO" id="GO:0020037">
    <property type="term" value="F:heme binding"/>
    <property type="evidence" value="ECO:0007669"/>
    <property type="project" value="InterPro"/>
</dbReference>
<keyword evidence="5 7" id="KW-0503">Monooxygenase</keyword>